<dbReference type="Proteomes" id="UP000327493">
    <property type="component" value="Chromosome 19"/>
</dbReference>
<keyword evidence="3" id="KW-1185">Reference proteome</keyword>
<evidence type="ECO:0000313" key="2">
    <source>
        <dbReference type="EMBL" id="KAA8582644.1"/>
    </source>
</evidence>
<proteinExistence type="predicted"/>
<organism evidence="2 3">
    <name type="scientific">Etheostoma spectabile</name>
    <name type="common">orangethroat darter</name>
    <dbReference type="NCBI Taxonomy" id="54343"/>
    <lineage>
        <taxon>Eukaryota</taxon>
        <taxon>Metazoa</taxon>
        <taxon>Chordata</taxon>
        <taxon>Craniata</taxon>
        <taxon>Vertebrata</taxon>
        <taxon>Euteleostomi</taxon>
        <taxon>Actinopterygii</taxon>
        <taxon>Neopterygii</taxon>
        <taxon>Teleostei</taxon>
        <taxon>Neoteleostei</taxon>
        <taxon>Acanthomorphata</taxon>
        <taxon>Eupercaria</taxon>
        <taxon>Perciformes</taxon>
        <taxon>Percoidei</taxon>
        <taxon>Percidae</taxon>
        <taxon>Etheostomatinae</taxon>
        <taxon>Etheostoma</taxon>
    </lineage>
</organism>
<dbReference type="SUPFAM" id="SSF69349">
    <property type="entry name" value="Phage fibre proteins"/>
    <property type="match status" value="1"/>
</dbReference>
<name>A0A5J5CLX8_9PERO</name>
<evidence type="ECO:0008006" key="4">
    <source>
        <dbReference type="Google" id="ProtNLM"/>
    </source>
</evidence>
<feature type="non-terminal residue" evidence="2">
    <location>
        <position position="1"/>
    </location>
</feature>
<dbReference type="EMBL" id="VOFY01000019">
    <property type="protein sequence ID" value="KAA8582644.1"/>
    <property type="molecule type" value="Genomic_DNA"/>
</dbReference>
<dbReference type="InterPro" id="IPR042789">
    <property type="entry name" value="FRRS1L"/>
</dbReference>
<protein>
    <recommendedName>
        <fullName evidence="4">Ferric-chelate reductase 1</fullName>
    </recommendedName>
</protein>
<dbReference type="GO" id="GO:1900449">
    <property type="term" value="P:regulation of glutamate receptor signaling pathway"/>
    <property type="evidence" value="ECO:0007669"/>
    <property type="project" value="InterPro"/>
</dbReference>
<dbReference type="PANTHER" id="PTHR46902:SF1">
    <property type="entry name" value="DOMON DOMAIN-CONTAINING PROTEIN FRRS1L"/>
    <property type="match status" value="1"/>
</dbReference>
<evidence type="ECO:0000256" key="1">
    <source>
        <dbReference type="SAM" id="MobiDB-lite"/>
    </source>
</evidence>
<dbReference type="AlphaFoldDB" id="A0A5J5CLX8"/>
<accession>A0A5J5CLX8</accession>
<gene>
    <name evidence="2" type="ORF">FQN60_006315</name>
</gene>
<reference evidence="2 3" key="1">
    <citation type="submission" date="2019-08" db="EMBL/GenBank/DDBJ databases">
        <title>A chromosome-level genome assembly, high-density linkage maps, and genome scans reveal the genomic architecture of hybrid incompatibilities underlying speciation via character displacement in darters (Percidae: Etheostominae).</title>
        <authorList>
            <person name="Moran R.L."/>
            <person name="Catchen J.M."/>
            <person name="Fuller R.C."/>
        </authorList>
    </citation>
    <scope>NUCLEOTIDE SEQUENCE [LARGE SCALE GENOMIC DNA]</scope>
    <source>
        <strain evidence="2">EspeVRDwgs_2016</strain>
        <tissue evidence="2">Muscle</tissue>
    </source>
</reference>
<comment type="caution">
    <text evidence="2">The sequence shown here is derived from an EMBL/GenBank/DDBJ whole genome shotgun (WGS) entry which is preliminary data.</text>
</comment>
<dbReference type="PANTHER" id="PTHR46902">
    <property type="entry name" value="DOMON DOMAIN-CONTAINING PROTEIN FRRS1L"/>
    <property type="match status" value="1"/>
</dbReference>
<evidence type="ECO:0000313" key="3">
    <source>
        <dbReference type="Proteomes" id="UP000327493"/>
    </source>
</evidence>
<dbReference type="GO" id="GO:0099072">
    <property type="term" value="P:regulation of postsynaptic membrane neurotransmitter receptor levels"/>
    <property type="evidence" value="ECO:0007669"/>
    <property type="project" value="TreeGrafter"/>
</dbReference>
<feature type="region of interest" description="Disordered" evidence="1">
    <location>
        <begin position="1"/>
        <end position="20"/>
    </location>
</feature>
<sequence length="273" mass="26911">NSATTAAGNSATTAAGNSATTAAGNSVTTAAGNSATTAAGNSVTTAAGNSVTTAAGNSVTTAAPPLTPNTTVEILATPVSKAQCGTQQLCAAQPSQCDPSTTGSCFFLAAKQISGNNFEFGLSGVSDGYIAASLSPGSTEVVNATTYVCANNKGVVKFFSTLLNNGQLIQTELNVNSVKGSVIGNKIQCTFAATVPPPSTKAGSYTLQIATGSFDSTSGLLGVPKAQLKGTVPDLANATTTVTNTISSSTTTLQQSMTQAMMITVAALGLAML</sequence>